<evidence type="ECO:0008006" key="3">
    <source>
        <dbReference type="Google" id="ProtNLM"/>
    </source>
</evidence>
<name>A0ABS7NQC0_9NOCA</name>
<dbReference type="Proteomes" id="UP001520140">
    <property type="component" value="Unassembled WGS sequence"/>
</dbReference>
<sequence>MLVALAAEFQGFARDLHDECAIALVDSLTPGNDDQITVLLPALTNNRKLDTGNANPSVLGSDFLRFGMSIWDELEFTFPSRKADWNLRLETLNKVRNAVAHSNEDKLADLKREHLLTLAVFRKWRREVTRCVAGMDRVCEAYLRNLTGVSPW</sequence>
<reference evidence="1 2" key="1">
    <citation type="submission" date="2020-06" db="EMBL/GenBank/DDBJ databases">
        <title>Taxonomy, biology and ecology of Rhodococcus bacteria occurring in California pistachio and other woody hosts as revealed by genome sequence analyses.</title>
        <authorList>
            <person name="Gai Y."/>
            <person name="Riely B."/>
        </authorList>
    </citation>
    <scope>NUCLEOTIDE SEQUENCE [LARGE SCALE GENOMIC DNA]</scope>
    <source>
        <strain evidence="1 2">BP-284</strain>
    </source>
</reference>
<proteinExistence type="predicted"/>
<protein>
    <recommendedName>
        <fullName evidence="3">Swt1-like HEPN domain-containing protein</fullName>
    </recommendedName>
</protein>
<evidence type="ECO:0000313" key="1">
    <source>
        <dbReference type="EMBL" id="MBY6320193.1"/>
    </source>
</evidence>
<comment type="caution">
    <text evidence="1">The sequence shown here is derived from an EMBL/GenBank/DDBJ whole genome shotgun (WGS) entry which is preliminary data.</text>
</comment>
<evidence type="ECO:0000313" key="2">
    <source>
        <dbReference type="Proteomes" id="UP001520140"/>
    </source>
</evidence>
<gene>
    <name evidence="1" type="ORF">HQ605_05100</name>
</gene>
<accession>A0ABS7NQC0</accession>
<dbReference type="EMBL" id="JABUKG010000004">
    <property type="protein sequence ID" value="MBY6320193.1"/>
    <property type="molecule type" value="Genomic_DNA"/>
</dbReference>
<organism evidence="1 2">
    <name type="scientific">Rhodococcoides kroppenstedtii</name>
    <dbReference type="NCBI Taxonomy" id="293050"/>
    <lineage>
        <taxon>Bacteria</taxon>
        <taxon>Bacillati</taxon>
        <taxon>Actinomycetota</taxon>
        <taxon>Actinomycetes</taxon>
        <taxon>Mycobacteriales</taxon>
        <taxon>Nocardiaceae</taxon>
        <taxon>Rhodococcoides</taxon>
    </lineage>
</organism>
<keyword evidence="2" id="KW-1185">Reference proteome</keyword>